<proteinExistence type="predicted"/>
<evidence type="ECO:0000313" key="1">
    <source>
        <dbReference type="EMBL" id="VFQ59656.1"/>
    </source>
</evidence>
<evidence type="ECO:0000313" key="2">
    <source>
        <dbReference type="Proteomes" id="UP000595140"/>
    </source>
</evidence>
<organism evidence="1 2">
    <name type="scientific">Cuscuta campestris</name>
    <dbReference type="NCBI Taxonomy" id="132261"/>
    <lineage>
        <taxon>Eukaryota</taxon>
        <taxon>Viridiplantae</taxon>
        <taxon>Streptophyta</taxon>
        <taxon>Embryophyta</taxon>
        <taxon>Tracheophyta</taxon>
        <taxon>Spermatophyta</taxon>
        <taxon>Magnoliopsida</taxon>
        <taxon>eudicotyledons</taxon>
        <taxon>Gunneridae</taxon>
        <taxon>Pentapetalae</taxon>
        <taxon>asterids</taxon>
        <taxon>lamiids</taxon>
        <taxon>Solanales</taxon>
        <taxon>Convolvulaceae</taxon>
        <taxon>Cuscuteae</taxon>
        <taxon>Cuscuta</taxon>
        <taxon>Cuscuta subgen. Grammica</taxon>
        <taxon>Cuscuta sect. Cleistogrammica</taxon>
    </lineage>
</organism>
<dbReference type="AlphaFoldDB" id="A0A484KCV1"/>
<dbReference type="OrthoDB" id="1676438at2759"/>
<gene>
    <name evidence="1" type="ORF">CCAM_LOCUS1432</name>
</gene>
<name>A0A484KCV1_9ASTE</name>
<sequence>MSRVSRLPPTISEAVDVLKSMENDIPPYSTLYQFATKLFLNKDKREMFMALNHYDSRLWYLKVEESEATTNEAQTFTSLLGNNHFNFSS</sequence>
<dbReference type="Proteomes" id="UP000595140">
    <property type="component" value="Unassembled WGS sequence"/>
</dbReference>
<reference evidence="1 2" key="1">
    <citation type="submission" date="2018-04" db="EMBL/GenBank/DDBJ databases">
        <authorList>
            <person name="Vogel A."/>
        </authorList>
    </citation>
    <scope>NUCLEOTIDE SEQUENCE [LARGE SCALE GENOMIC DNA]</scope>
</reference>
<protein>
    <submittedName>
        <fullName evidence="1">Uncharacterized protein</fullName>
    </submittedName>
</protein>
<keyword evidence="2" id="KW-1185">Reference proteome</keyword>
<dbReference type="EMBL" id="OOIL02000038">
    <property type="protein sequence ID" value="VFQ59656.1"/>
    <property type="molecule type" value="Genomic_DNA"/>
</dbReference>
<accession>A0A484KCV1</accession>